<protein>
    <submittedName>
        <fullName evidence="1">DUF2508 family protein</fullName>
    </submittedName>
</protein>
<dbReference type="Proteomes" id="UP001489509">
    <property type="component" value="Unassembled WGS sequence"/>
</dbReference>
<dbReference type="InterPro" id="IPR019644">
    <property type="entry name" value="DUF2508"/>
</dbReference>
<accession>A0ABV1E0I0</accession>
<name>A0ABV1E0I0_9FIRM</name>
<dbReference type="EMBL" id="JBBMFD010000005">
    <property type="protein sequence ID" value="MEQ2440087.1"/>
    <property type="molecule type" value="Genomic_DNA"/>
</dbReference>
<keyword evidence="2" id="KW-1185">Reference proteome</keyword>
<gene>
    <name evidence="1" type="ORF">WMO26_04530</name>
</gene>
<evidence type="ECO:0000313" key="1">
    <source>
        <dbReference type="EMBL" id="MEQ2440087.1"/>
    </source>
</evidence>
<dbReference type="Pfam" id="PF10704">
    <property type="entry name" value="DUF2508"/>
    <property type="match status" value="1"/>
</dbReference>
<evidence type="ECO:0000313" key="2">
    <source>
        <dbReference type="Proteomes" id="UP001489509"/>
    </source>
</evidence>
<comment type="caution">
    <text evidence="1">The sequence shown here is derived from an EMBL/GenBank/DDBJ whole genome shotgun (WGS) entry which is preliminary data.</text>
</comment>
<sequence>MSGLKEWKNQLFQKKPDAQEVYTQELLAEIREVCRQMQSANSRFANENDNDLVDACIYEMEALNARYRFLIKRAREVGITCTPVQARENKGGEQVG</sequence>
<proteinExistence type="predicted"/>
<dbReference type="RefSeq" id="WP_349218456.1">
    <property type="nucleotide sequence ID" value="NZ_JBBMFD010000005.1"/>
</dbReference>
<organism evidence="1 2">
    <name type="scientific">Solibaculum intestinale</name>
    <dbReference type="NCBI Taxonomy" id="3133165"/>
    <lineage>
        <taxon>Bacteria</taxon>
        <taxon>Bacillati</taxon>
        <taxon>Bacillota</taxon>
        <taxon>Clostridia</taxon>
        <taxon>Eubacteriales</taxon>
        <taxon>Oscillospiraceae</taxon>
        <taxon>Solibaculum</taxon>
    </lineage>
</organism>
<reference evidence="1 2" key="1">
    <citation type="submission" date="2024-03" db="EMBL/GenBank/DDBJ databases">
        <title>Human intestinal bacterial collection.</title>
        <authorList>
            <person name="Pauvert C."/>
            <person name="Hitch T.C.A."/>
            <person name="Clavel T."/>
        </authorList>
    </citation>
    <scope>NUCLEOTIDE SEQUENCE [LARGE SCALE GENOMIC DNA]</scope>
    <source>
        <strain evidence="1 2">CLA-JM-H44</strain>
    </source>
</reference>